<dbReference type="SUPFAM" id="SSF53335">
    <property type="entry name" value="S-adenosyl-L-methionine-dependent methyltransferases"/>
    <property type="match status" value="1"/>
</dbReference>
<dbReference type="InterPro" id="IPR003356">
    <property type="entry name" value="DNA_methylase_A-5"/>
</dbReference>
<name>A0A6B8RMN3_9BACL</name>
<keyword evidence="4" id="KW-0949">S-adenosyl-L-methionine</keyword>
<protein>
    <recommendedName>
        <fullName evidence="1">site-specific DNA-methyltransferase (adenine-specific)</fullName>
        <ecNumber evidence="1">2.1.1.72</ecNumber>
    </recommendedName>
</protein>
<keyword evidence="5" id="KW-0680">Restriction system</keyword>
<evidence type="ECO:0000256" key="5">
    <source>
        <dbReference type="ARBA" id="ARBA00022747"/>
    </source>
</evidence>
<dbReference type="PANTHER" id="PTHR42933:SF3">
    <property type="entry name" value="TYPE I RESTRICTION ENZYME MJAVIII METHYLASE SUBUNIT"/>
    <property type="match status" value="1"/>
</dbReference>
<feature type="domain" description="N6 adenine-specific DNA methyltransferase N-terminal" evidence="8">
    <location>
        <begin position="9"/>
        <end position="134"/>
    </location>
</feature>
<evidence type="ECO:0000256" key="3">
    <source>
        <dbReference type="ARBA" id="ARBA00022679"/>
    </source>
</evidence>
<gene>
    <name evidence="9" type="ORF">EHS13_23000</name>
</gene>
<evidence type="ECO:0000313" key="10">
    <source>
        <dbReference type="Proteomes" id="UP000426246"/>
    </source>
</evidence>
<keyword evidence="3 9" id="KW-0808">Transferase</keyword>
<dbReference type="EMBL" id="CP034235">
    <property type="protein sequence ID" value="QGQ97550.1"/>
    <property type="molecule type" value="Genomic_DNA"/>
</dbReference>
<dbReference type="InterPro" id="IPR022749">
    <property type="entry name" value="D12N6_MeTrfase_N"/>
</dbReference>
<dbReference type="InterPro" id="IPR051537">
    <property type="entry name" value="DNA_Adenine_Mtase"/>
</dbReference>
<proteinExistence type="predicted"/>
<evidence type="ECO:0000256" key="6">
    <source>
        <dbReference type="ARBA" id="ARBA00047942"/>
    </source>
</evidence>
<evidence type="ECO:0000256" key="4">
    <source>
        <dbReference type="ARBA" id="ARBA00022691"/>
    </source>
</evidence>
<feature type="domain" description="DNA methylase adenine-specific" evidence="7">
    <location>
        <begin position="147"/>
        <end position="456"/>
    </location>
</feature>
<keyword evidence="10" id="KW-1185">Reference proteome</keyword>
<dbReference type="Pfam" id="PF02384">
    <property type="entry name" value="N6_Mtase"/>
    <property type="match status" value="1"/>
</dbReference>
<evidence type="ECO:0000259" key="8">
    <source>
        <dbReference type="Pfam" id="PF12161"/>
    </source>
</evidence>
<evidence type="ECO:0000313" key="9">
    <source>
        <dbReference type="EMBL" id="QGQ97550.1"/>
    </source>
</evidence>
<dbReference type="PANTHER" id="PTHR42933">
    <property type="entry name" value="SLR6095 PROTEIN"/>
    <property type="match status" value="1"/>
</dbReference>
<accession>A0A6B8RMN3</accession>
<dbReference type="EC" id="2.1.1.72" evidence="1"/>
<dbReference type="GO" id="GO:0009007">
    <property type="term" value="F:site-specific DNA-methyltransferase (adenine-specific) activity"/>
    <property type="evidence" value="ECO:0007669"/>
    <property type="project" value="UniProtKB-EC"/>
</dbReference>
<dbReference type="GO" id="GO:0003677">
    <property type="term" value="F:DNA binding"/>
    <property type="evidence" value="ECO:0007669"/>
    <property type="project" value="InterPro"/>
</dbReference>
<dbReference type="Gene3D" id="3.40.50.150">
    <property type="entry name" value="Vaccinia Virus protein VP39"/>
    <property type="match status" value="1"/>
</dbReference>
<dbReference type="Pfam" id="PF12161">
    <property type="entry name" value="HsdM_N"/>
    <property type="match status" value="1"/>
</dbReference>
<evidence type="ECO:0000256" key="1">
    <source>
        <dbReference type="ARBA" id="ARBA00011900"/>
    </source>
</evidence>
<dbReference type="GO" id="GO:0008170">
    <property type="term" value="F:N-methyltransferase activity"/>
    <property type="evidence" value="ECO:0007669"/>
    <property type="project" value="InterPro"/>
</dbReference>
<dbReference type="OrthoDB" id="9814572at2"/>
<dbReference type="PRINTS" id="PR00507">
    <property type="entry name" value="N12N6MTFRASE"/>
</dbReference>
<dbReference type="AlphaFoldDB" id="A0A6B8RMN3"/>
<dbReference type="GO" id="GO:0009307">
    <property type="term" value="P:DNA restriction-modification system"/>
    <property type="evidence" value="ECO:0007669"/>
    <property type="project" value="UniProtKB-KW"/>
</dbReference>
<dbReference type="Proteomes" id="UP000426246">
    <property type="component" value="Chromosome"/>
</dbReference>
<dbReference type="RefSeq" id="WP_155702655.1">
    <property type="nucleotide sequence ID" value="NZ_CP034235.1"/>
</dbReference>
<dbReference type="InterPro" id="IPR029063">
    <property type="entry name" value="SAM-dependent_MTases_sf"/>
</dbReference>
<sequence>MHNFNEKINFIWKIAELLRGPYKPEKYGDVILPMAVLRRFDCLLEATKEQVVEKAKTTDIELLLNSITGFGFSNKSKFDFSNLLGDSDNIKTNFESYIQGFSANIREIMENFDFDKEIKRMDDNNLLFLVVKEFKQIDLHPDVVSNQEMGYIFEELIRRFSENSEAGDHYTPREVIELMTNLLFNNLEQELTREGVIHTIGDFACGTGGMLSVAANHIQSMNPHAQIEVFGQELNPQSYAVCKADILIKGQKENNIVLGNSFTADGHRNERVRFALMNPPFGVDWKKDKEIIDKELNDLGFKGRFGAGTPRTSDGSLLFLQHMISKMQQDEKGSRMAIIFNGSPLFTGDAGSGESEIRRWLIENDLLEGIIALPNDLFYNTGIATYIWIVTNRKNDNILQGPIRKGKIQLVNAINFMHKMKKSLGSKRNEISKSDIGEISQIYGAFTENEYCKIFDNKEFGYLKVTIERPLRLNFLISPTRIENLHAESAFSSLYDKEKVEELELKKVKLTIKKAELTDLDKQYKGKEIQTRIIDVLKAEVNELLYKNRDEFTKVLEKLFKEIKLNNSLFKAVLMGLSERDDTADYCYVGKKKEADAFLRDTESISLSVDVSDYDVDMEKHIKKEKANIAKYLEDEVKPHVKEFWVDHTKTKIGYEIPFTRYFYKYEELRPFAEIMIEIEELEKEIQSEIKKVIG</sequence>
<comment type="catalytic activity">
    <reaction evidence="6">
        <text>a 2'-deoxyadenosine in DNA + S-adenosyl-L-methionine = an N(6)-methyl-2'-deoxyadenosine in DNA + S-adenosyl-L-homocysteine + H(+)</text>
        <dbReference type="Rhea" id="RHEA:15197"/>
        <dbReference type="Rhea" id="RHEA-COMP:12418"/>
        <dbReference type="Rhea" id="RHEA-COMP:12419"/>
        <dbReference type="ChEBI" id="CHEBI:15378"/>
        <dbReference type="ChEBI" id="CHEBI:57856"/>
        <dbReference type="ChEBI" id="CHEBI:59789"/>
        <dbReference type="ChEBI" id="CHEBI:90615"/>
        <dbReference type="ChEBI" id="CHEBI:90616"/>
        <dbReference type="EC" id="2.1.1.72"/>
    </reaction>
</comment>
<dbReference type="REBASE" id="369180">
    <property type="entry name" value="M.Pps311T8ORF23000P"/>
</dbReference>
<dbReference type="KEGG" id="ppsc:EHS13_23000"/>
<evidence type="ECO:0000259" key="7">
    <source>
        <dbReference type="Pfam" id="PF02384"/>
    </source>
</evidence>
<evidence type="ECO:0000256" key="2">
    <source>
        <dbReference type="ARBA" id="ARBA00022603"/>
    </source>
</evidence>
<reference evidence="10" key="1">
    <citation type="submission" date="2018-11" db="EMBL/GenBank/DDBJ databases">
        <title>Complete genome sequence of Paenibacillus sp. ML311-T8.</title>
        <authorList>
            <person name="Nam Y.-D."/>
            <person name="Kang J."/>
            <person name="Chung W.-H."/>
            <person name="Park Y.S."/>
        </authorList>
    </citation>
    <scope>NUCLEOTIDE SEQUENCE [LARGE SCALE GENOMIC DNA]</scope>
    <source>
        <strain evidence="10">ML311-T8</strain>
    </source>
</reference>
<organism evidence="9 10">
    <name type="scientific">Paenibacillus psychroresistens</name>
    <dbReference type="NCBI Taxonomy" id="1778678"/>
    <lineage>
        <taxon>Bacteria</taxon>
        <taxon>Bacillati</taxon>
        <taxon>Bacillota</taxon>
        <taxon>Bacilli</taxon>
        <taxon>Bacillales</taxon>
        <taxon>Paenibacillaceae</taxon>
        <taxon>Paenibacillus</taxon>
    </lineage>
</organism>
<keyword evidence="2 9" id="KW-0489">Methyltransferase</keyword>
<dbReference type="GO" id="GO:0032259">
    <property type="term" value="P:methylation"/>
    <property type="evidence" value="ECO:0007669"/>
    <property type="project" value="UniProtKB-KW"/>
</dbReference>